<dbReference type="EMBL" id="JAXOVC010000009">
    <property type="protein sequence ID" value="KAK4497253.1"/>
    <property type="molecule type" value="Genomic_DNA"/>
</dbReference>
<dbReference type="PANTHER" id="PTHR45348">
    <property type="entry name" value="HYPOTHETICAL OXIDOREDUCTASE (EUROFUNG)"/>
    <property type="match status" value="1"/>
</dbReference>
<keyword evidence="6" id="KW-1185">Reference proteome</keyword>
<sequence length="340" mass="35955">MSNQAAWLDGKGEKFRVDKSEIPLAGPNDVVIQNHSIAINPADWKIQDFGAVWFQTWPVVLGEDVAGVVHEVGSNVTKFKRGDRVVAHCVCLATNKPDDGGFQLFLRAPASLAAKVPDNVSLTQACVLPTALDTAGHGLYDSIDKGFLGLDYPGLSVPPSDRIVLVCGASSSTGTLAVQLATASGAKVIAVASKHNLDFARSLGATKALDYTTPSIVYDVVEAIRSSPESFAGVFDAISTEASWKCIFPIAEKLGGCNVAMTQPPPASVPNSIKVGNIIAVNFDVNGPLWENFVTLALEQGRLKPLPEPIVVGKRLEDVQLACDTNKAGVSAKKIVIQLQ</sequence>
<comment type="similarity">
    <text evidence="1">Belongs to the zinc-containing alcohol dehydrogenase family.</text>
</comment>
<protein>
    <recommendedName>
        <fullName evidence="4">Enoyl reductase (ER) domain-containing protein</fullName>
    </recommendedName>
</protein>
<dbReference type="InterPro" id="IPR036291">
    <property type="entry name" value="NAD(P)-bd_dom_sf"/>
</dbReference>
<dbReference type="Pfam" id="PF08240">
    <property type="entry name" value="ADH_N"/>
    <property type="match status" value="1"/>
</dbReference>
<evidence type="ECO:0000259" key="4">
    <source>
        <dbReference type="SMART" id="SM00829"/>
    </source>
</evidence>
<evidence type="ECO:0000313" key="6">
    <source>
        <dbReference type="Proteomes" id="UP001305779"/>
    </source>
</evidence>
<dbReference type="Gene3D" id="3.40.50.720">
    <property type="entry name" value="NAD(P)-binding Rossmann-like Domain"/>
    <property type="match status" value="1"/>
</dbReference>
<dbReference type="InterPro" id="IPR013149">
    <property type="entry name" value="ADH-like_C"/>
</dbReference>
<dbReference type="CDD" id="cd08249">
    <property type="entry name" value="enoyl_reductase_like"/>
    <property type="match status" value="1"/>
</dbReference>
<dbReference type="Gene3D" id="3.90.180.10">
    <property type="entry name" value="Medium-chain alcohol dehydrogenases, catalytic domain"/>
    <property type="match status" value="1"/>
</dbReference>
<dbReference type="SMART" id="SM00829">
    <property type="entry name" value="PKS_ER"/>
    <property type="match status" value="1"/>
</dbReference>
<organism evidence="5 6">
    <name type="scientific">Zasmidium cellare</name>
    <name type="common">Wine cellar mold</name>
    <name type="synonym">Racodium cellare</name>
    <dbReference type="NCBI Taxonomy" id="395010"/>
    <lineage>
        <taxon>Eukaryota</taxon>
        <taxon>Fungi</taxon>
        <taxon>Dikarya</taxon>
        <taxon>Ascomycota</taxon>
        <taxon>Pezizomycotina</taxon>
        <taxon>Dothideomycetes</taxon>
        <taxon>Dothideomycetidae</taxon>
        <taxon>Mycosphaerellales</taxon>
        <taxon>Mycosphaerellaceae</taxon>
        <taxon>Zasmidium</taxon>
    </lineage>
</organism>
<evidence type="ECO:0000256" key="2">
    <source>
        <dbReference type="ARBA" id="ARBA00011245"/>
    </source>
</evidence>
<feature type="domain" description="Enoyl reductase (ER)" evidence="4">
    <location>
        <begin position="12"/>
        <end position="337"/>
    </location>
</feature>
<dbReference type="InterPro" id="IPR013154">
    <property type="entry name" value="ADH-like_N"/>
</dbReference>
<accession>A0ABR0E734</accession>
<proteinExistence type="inferred from homology"/>
<evidence type="ECO:0000313" key="5">
    <source>
        <dbReference type="EMBL" id="KAK4497253.1"/>
    </source>
</evidence>
<dbReference type="SUPFAM" id="SSF50129">
    <property type="entry name" value="GroES-like"/>
    <property type="match status" value="1"/>
</dbReference>
<dbReference type="PANTHER" id="PTHR45348:SF2">
    <property type="entry name" value="ZINC-TYPE ALCOHOL DEHYDROGENASE-LIKE PROTEIN C2E1P3.01"/>
    <property type="match status" value="1"/>
</dbReference>
<dbReference type="Pfam" id="PF00107">
    <property type="entry name" value="ADH_zinc_N"/>
    <property type="match status" value="1"/>
</dbReference>
<keyword evidence="3" id="KW-0560">Oxidoreductase</keyword>
<dbReference type="Proteomes" id="UP001305779">
    <property type="component" value="Unassembled WGS sequence"/>
</dbReference>
<dbReference type="InterPro" id="IPR020843">
    <property type="entry name" value="ER"/>
</dbReference>
<comment type="subunit">
    <text evidence="2">Monomer.</text>
</comment>
<comment type="caution">
    <text evidence="5">The sequence shown here is derived from an EMBL/GenBank/DDBJ whole genome shotgun (WGS) entry which is preliminary data.</text>
</comment>
<dbReference type="InterPro" id="IPR047122">
    <property type="entry name" value="Trans-enoyl_RdTase-like"/>
</dbReference>
<name>A0ABR0E734_ZASCE</name>
<dbReference type="InterPro" id="IPR011032">
    <property type="entry name" value="GroES-like_sf"/>
</dbReference>
<evidence type="ECO:0000256" key="3">
    <source>
        <dbReference type="ARBA" id="ARBA00023002"/>
    </source>
</evidence>
<evidence type="ECO:0000256" key="1">
    <source>
        <dbReference type="ARBA" id="ARBA00008072"/>
    </source>
</evidence>
<dbReference type="SUPFAM" id="SSF51735">
    <property type="entry name" value="NAD(P)-binding Rossmann-fold domains"/>
    <property type="match status" value="1"/>
</dbReference>
<reference evidence="5 6" key="1">
    <citation type="journal article" date="2023" name="G3 (Bethesda)">
        <title>A chromosome-level genome assembly of Zasmidium syzygii isolated from banana leaves.</title>
        <authorList>
            <person name="van Westerhoven A.C."/>
            <person name="Mehrabi R."/>
            <person name="Talebi R."/>
            <person name="Steentjes M.B.F."/>
            <person name="Corcolon B."/>
            <person name="Chong P.A."/>
            <person name="Kema G.H.J."/>
            <person name="Seidl M.F."/>
        </authorList>
    </citation>
    <scope>NUCLEOTIDE SEQUENCE [LARGE SCALE GENOMIC DNA]</scope>
    <source>
        <strain evidence="5 6">P124</strain>
    </source>
</reference>
<gene>
    <name evidence="5" type="ORF">PRZ48_011703</name>
</gene>